<dbReference type="Gene3D" id="3.40.50.300">
    <property type="entry name" value="P-loop containing nucleotide triphosphate hydrolases"/>
    <property type="match status" value="1"/>
</dbReference>
<evidence type="ECO:0000259" key="1">
    <source>
        <dbReference type="Pfam" id="PF13521"/>
    </source>
</evidence>
<dbReference type="InterPro" id="IPR027417">
    <property type="entry name" value="P-loop_NTPase"/>
</dbReference>
<evidence type="ECO:0000313" key="2">
    <source>
        <dbReference type="EMBL" id="MBD1393610.1"/>
    </source>
</evidence>
<accession>A0A926S138</accession>
<feature type="domain" description="NadR/Ttd14 AAA" evidence="1">
    <location>
        <begin position="15"/>
        <end position="169"/>
    </location>
</feature>
<dbReference type="Pfam" id="PF13521">
    <property type="entry name" value="AAA_28"/>
    <property type="match status" value="1"/>
</dbReference>
<dbReference type="EMBL" id="JACWMX010000004">
    <property type="protein sequence ID" value="MBD1393610.1"/>
    <property type="molecule type" value="Genomic_DNA"/>
</dbReference>
<gene>
    <name evidence="2" type="ORF">IDJ76_10930</name>
</gene>
<sequence length="187" mass="21549">MTKSEIENPKSEIRKIAVVGPESTGKSTMSAYLADHYHTVWVPEFARDYCAALTEPPTWQDEINMFYGQIALEKEMAPQANKLLICDTTFITVKIWSDEMFGRSPQEVLDALPNHKYDLYLLLDIDLPWQDDPLRDFPHKREHFMDVWHRELQALNANYVLISGTGANRYENAVAAIDKYLNPNSLD</sequence>
<dbReference type="RefSeq" id="WP_191163351.1">
    <property type="nucleotide sequence ID" value="NZ_JACWMX010000004.1"/>
</dbReference>
<proteinExistence type="predicted"/>
<reference evidence="2" key="1">
    <citation type="submission" date="2020-09" db="EMBL/GenBank/DDBJ databases">
        <title>Novel species of Mucilaginibacter isolated from a glacier on the Tibetan Plateau.</title>
        <authorList>
            <person name="Liu Q."/>
            <person name="Xin Y.-H."/>
        </authorList>
    </citation>
    <scope>NUCLEOTIDE SEQUENCE</scope>
    <source>
        <strain evidence="2">ZB1P21</strain>
    </source>
</reference>
<dbReference type="SUPFAM" id="SSF52540">
    <property type="entry name" value="P-loop containing nucleoside triphosphate hydrolases"/>
    <property type="match status" value="1"/>
</dbReference>
<keyword evidence="2" id="KW-0067">ATP-binding</keyword>
<dbReference type="AlphaFoldDB" id="A0A926S138"/>
<dbReference type="PANTHER" id="PTHR37512:SF1">
    <property type="entry name" value="NADR_TTD14 AAA DOMAIN-CONTAINING PROTEIN"/>
    <property type="match status" value="1"/>
</dbReference>
<dbReference type="Proteomes" id="UP000619078">
    <property type="component" value="Unassembled WGS sequence"/>
</dbReference>
<dbReference type="InterPro" id="IPR038727">
    <property type="entry name" value="NadR/Ttd14_AAA_dom"/>
</dbReference>
<dbReference type="PANTHER" id="PTHR37512">
    <property type="entry name" value="TRIFUNCTIONAL NAD BIOSYNTHESIS/REGULATOR PROTEIN NADR"/>
    <property type="match status" value="1"/>
</dbReference>
<keyword evidence="3" id="KW-1185">Reference proteome</keyword>
<organism evidence="2 3">
    <name type="scientific">Mucilaginibacter glaciei</name>
    <dbReference type="NCBI Taxonomy" id="2772109"/>
    <lineage>
        <taxon>Bacteria</taxon>
        <taxon>Pseudomonadati</taxon>
        <taxon>Bacteroidota</taxon>
        <taxon>Sphingobacteriia</taxon>
        <taxon>Sphingobacteriales</taxon>
        <taxon>Sphingobacteriaceae</taxon>
        <taxon>Mucilaginibacter</taxon>
    </lineage>
</organism>
<comment type="caution">
    <text evidence="2">The sequence shown here is derived from an EMBL/GenBank/DDBJ whole genome shotgun (WGS) entry which is preliminary data.</text>
</comment>
<name>A0A926S138_9SPHI</name>
<protein>
    <submittedName>
        <fullName evidence="2">ATP-binding protein</fullName>
    </submittedName>
</protein>
<dbReference type="GO" id="GO:0005524">
    <property type="term" value="F:ATP binding"/>
    <property type="evidence" value="ECO:0007669"/>
    <property type="project" value="UniProtKB-KW"/>
</dbReference>
<keyword evidence="2" id="KW-0547">Nucleotide-binding</keyword>
<dbReference type="InterPro" id="IPR052735">
    <property type="entry name" value="NAD_biosynth-regulator"/>
</dbReference>
<evidence type="ECO:0000313" key="3">
    <source>
        <dbReference type="Proteomes" id="UP000619078"/>
    </source>
</evidence>